<name>A0AA36NH73_9DINO</name>
<gene>
    <name evidence="3" type="ORF">EVOR1521_LOCUS26077</name>
</gene>
<keyword evidence="2" id="KW-0472">Membrane</keyword>
<evidence type="ECO:0000256" key="2">
    <source>
        <dbReference type="SAM" id="Phobius"/>
    </source>
</evidence>
<feature type="transmembrane region" description="Helical" evidence="2">
    <location>
        <begin position="327"/>
        <end position="346"/>
    </location>
</feature>
<evidence type="ECO:0000313" key="4">
    <source>
        <dbReference type="Proteomes" id="UP001178507"/>
    </source>
</evidence>
<keyword evidence="2" id="KW-1133">Transmembrane helix</keyword>
<keyword evidence="4" id="KW-1185">Reference proteome</keyword>
<feature type="transmembrane region" description="Helical" evidence="2">
    <location>
        <begin position="197"/>
        <end position="215"/>
    </location>
</feature>
<accession>A0AA36NH73</accession>
<keyword evidence="2" id="KW-0812">Transmembrane</keyword>
<sequence length="491" mass="53345">MSKPRPGLRAAQVPQAGRSANSRPMVRKRKGRPAHQVAELLGCTTSGKSWDTAGVDCVRIVETYFSSLPKTTTRAGQQLNGRLGKVTQLAAAGDELGRLEVSVTGSDRLLRLKPQNLQLQEVEDSEWAPGDQARLIGLEEEDKELQKLNCCLCSLERRVTKGKWLVKVQTKSHVIRCHNLRVCTQEECRRWGTLGPWPVRLCLSAVLTAAVLLSSELVGRRLHYLAGSSDVPGPVVASVPLLATLGSFLWILVTVAGCYRMHESLHDPEVRFPQISELAVGPPAAKMLYRLGFASSALLLLAVVQLHQHLALPHLPGGRGGEAGENFTYYGFCAACGVGLQGLLLLEPQLSAQTLAHLTGAMAFFYGAWCHMGAATRLYLPQGLPEDNPGYQEAQLALEEAADSQLLAMPAVQVLVFLRHKVLMRGPMLVFLVPLFSQLSERSGAGPAQSAKMRSRMGLAQWLVVLNFALIFLSYGPELAAAAYLPVPEPT</sequence>
<protein>
    <submittedName>
        <fullName evidence="3">Uncharacterized protein</fullName>
    </submittedName>
</protein>
<organism evidence="3 4">
    <name type="scientific">Effrenium voratum</name>
    <dbReference type="NCBI Taxonomy" id="2562239"/>
    <lineage>
        <taxon>Eukaryota</taxon>
        <taxon>Sar</taxon>
        <taxon>Alveolata</taxon>
        <taxon>Dinophyceae</taxon>
        <taxon>Suessiales</taxon>
        <taxon>Symbiodiniaceae</taxon>
        <taxon>Effrenium</taxon>
    </lineage>
</organism>
<proteinExistence type="predicted"/>
<feature type="transmembrane region" description="Helical" evidence="2">
    <location>
        <begin position="235"/>
        <end position="259"/>
    </location>
</feature>
<dbReference type="Proteomes" id="UP001178507">
    <property type="component" value="Unassembled WGS sequence"/>
</dbReference>
<dbReference type="EMBL" id="CAUJNA010003494">
    <property type="protein sequence ID" value="CAJ1403401.1"/>
    <property type="molecule type" value="Genomic_DNA"/>
</dbReference>
<comment type="caution">
    <text evidence="3">The sequence shown here is derived from an EMBL/GenBank/DDBJ whole genome shotgun (WGS) entry which is preliminary data.</text>
</comment>
<dbReference type="AlphaFoldDB" id="A0AA36NH73"/>
<feature type="transmembrane region" description="Helical" evidence="2">
    <location>
        <begin position="459"/>
        <end position="476"/>
    </location>
</feature>
<reference evidence="3" key="1">
    <citation type="submission" date="2023-08" db="EMBL/GenBank/DDBJ databases">
        <authorList>
            <person name="Chen Y."/>
            <person name="Shah S."/>
            <person name="Dougan E. K."/>
            <person name="Thang M."/>
            <person name="Chan C."/>
        </authorList>
    </citation>
    <scope>NUCLEOTIDE SEQUENCE</scope>
</reference>
<feature type="transmembrane region" description="Helical" evidence="2">
    <location>
        <begin position="288"/>
        <end position="307"/>
    </location>
</feature>
<feature type="region of interest" description="Disordered" evidence="1">
    <location>
        <begin position="1"/>
        <end position="33"/>
    </location>
</feature>
<evidence type="ECO:0000256" key="1">
    <source>
        <dbReference type="SAM" id="MobiDB-lite"/>
    </source>
</evidence>
<evidence type="ECO:0000313" key="3">
    <source>
        <dbReference type="EMBL" id="CAJ1403401.1"/>
    </source>
</evidence>